<proteinExistence type="predicted"/>
<dbReference type="Gene3D" id="3.80.10.10">
    <property type="entry name" value="Ribonuclease Inhibitor"/>
    <property type="match status" value="2"/>
</dbReference>
<dbReference type="SUPFAM" id="SSF52058">
    <property type="entry name" value="L domain-like"/>
    <property type="match status" value="1"/>
</dbReference>
<dbReference type="InterPro" id="IPR032675">
    <property type="entry name" value="LRR_dom_sf"/>
</dbReference>
<dbReference type="EMBL" id="QUSM01000006">
    <property type="protein sequence ID" value="RGD73410.1"/>
    <property type="molecule type" value="Genomic_DNA"/>
</dbReference>
<gene>
    <name evidence="3" type="ORF">DW687_10290</name>
</gene>
<keyword evidence="2" id="KW-0812">Transmembrane</keyword>
<dbReference type="PANTHER" id="PTHR45661:SF3">
    <property type="entry name" value="IG-LIKE DOMAIN-CONTAINING PROTEIN"/>
    <property type="match status" value="1"/>
</dbReference>
<accession>A0A3E3DVX6</accession>
<sequence length="468" mass="50206">MESSTFSSSAFESIIIPKSIETIASSAFNKCKSLNSCTFEDGSNLKSIGSHAFTECSSLTEIVIPKGVDKIDDYTFADCTSLKSCTFEKGNALKSIGNYAFDSDEALESIIIPKSVETIGTFSFYGCKALKSLTFEKGSVLKSIGGYAFKQAAFEKLVIPKSVETLGNFAFNECKALKSCTFEEGSVLMSIGGSCFKEVGIESIKIPKSVASINDSTFYGCDNLTSIDTEEGSILATIANNAIYNDKNLESIRLTSSNLTSVGNLGLTDSAPVTGLKISAHRGSKDAPSAIYQHYLTYKDSDKWEFSSEGICRSETKVEVKLTCVTPGSITYKPGKCKCGNVLDTTTTIITEPATGIHTFNKVVIDRQATYTKTGLKHIECSVCGLKLESSDEVIPMLVKEDNKNNNNDNNGNSTSSGSTVTKTGSDKTAVNNPQTSDNMNMVIYLLMGLVSLGAVGTIGYKIKKKNI</sequence>
<dbReference type="Pfam" id="PF13306">
    <property type="entry name" value="LRR_5"/>
    <property type="match status" value="2"/>
</dbReference>
<feature type="compositionally biased region" description="Low complexity" evidence="1">
    <location>
        <begin position="405"/>
        <end position="429"/>
    </location>
</feature>
<evidence type="ECO:0000256" key="1">
    <source>
        <dbReference type="SAM" id="MobiDB-lite"/>
    </source>
</evidence>
<dbReference type="InterPro" id="IPR053139">
    <property type="entry name" value="Surface_bspA-like"/>
</dbReference>
<protein>
    <submittedName>
        <fullName evidence="3">Leucine-rich repeat domain-containing protein</fullName>
    </submittedName>
</protein>
<feature type="region of interest" description="Disordered" evidence="1">
    <location>
        <begin position="401"/>
        <end position="434"/>
    </location>
</feature>
<evidence type="ECO:0000313" key="3">
    <source>
        <dbReference type="EMBL" id="RGD73410.1"/>
    </source>
</evidence>
<evidence type="ECO:0000256" key="2">
    <source>
        <dbReference type="SAM" id="Phobius"/>
    </source>
</evidence>
<dbReference type="PANTHER" id="PTHR45661">
    <property type="entry name" value="SURFACE ANTIGEN"/>
    <property type="match status" value="1"/>
</dbReference>
<evidence type="ECO:0000313" key="4">
    <source>
        <dbReference type="Proteomes" id="UP000261212"/>
    </source>
</evidence>
<organism evidence="3 4">
    <name type="scientific">Anaerofustis stercorihominis</name>
    <dbReference type="NCBI Taxonomy" id="214853"/>
    <lineage>
        <taxon>Bacteria</taxon>
        <taxon>Bacillati</taxon>
        <taxon>Bacillota</taxon>
        <taxon>Clostridia</taxon>
        <taxon>Eubacteriales</taxon>
        <taxon>Eubacteriaceae</taxon>
        <taxon>Anaerofustis</taxon>
    </lineage>
</organism>
<comment type="caution">
    <text evidence="3">The sequence shown here is derived from an EMBL/GenBank/DDBJ whole genome shotgun (WGS) entry which is preliminary data.</text>
</comment>
<reference evidence="3 4" key="1">
    <citation type="submission" date="2018-08" db="EMBL/GenBank/DDBJ databases">
        <title>A genome reference for cultivated species of the human gut microbiota.</title>
        <authorList>
            <person name="Zou Y."/>
            <person name="Xue W."/>
            <person name="Luo G."/>
        </authorList>
    </citation>
    <scope>NUCLEOTIDE SEQUENCE [LARGE SCALE GENOMIC DNA]</scope>
    <source>
        <strain evidence="3 4">AM25-6</strain>
    </source>
</reference>
<name>A0A3E3DVX6_9FIRM</name>
<dbReference type="AlphaFoldDB" id="A0A3E3DVX6"/>
<dbReference type="InterPro" id="IPR026906">
    <property type="entry name" value="LRR_5"/>
</dbReference>
<dbReference type="Proteomes" id="UP000261212">
    <property type="component" value="Unassembled WGS sequence"/>
</dbReference>
<feature type="transmembrane region" description="Helical" evidence="2">
    <location>
        <begin position="442"/>
        <end position="461"/>
    </location>
</feature>
<keyword evidence="2" id="KW-1133">Transmembrane helix</keyword>
<keyword evidence="2" id="KW-0472">Membrane</keyword>
<dbReference type="RefSeq" id="WP_117532665.1">
    <property type="nucleotide sequence ID" value="NZ_QUSM01000006.1"/>
</dbReference>